<evidence type="ECO:0000256" key="2">
    <source>
        <dbReference type="SAM" id="Phobius"/>
    </source>
</evidence>
<feature type="transmembrane region" description="Helical" evidence="2">
    <location>
        <begin position="180"/>
        <end position="205"/>
    </location>
</feature>
<name>A0AAV9JSK3_9PEZI</name>
<dbReference type="Pfam" id="PF11374">
    <property type="entry name" value="DUF3176"/>
    <property type="match status" value="1"/>
</dbReference>
<dbReference type="Proteomes" id="UP001324427">
    <property type="component" value="Unassembled WGS sequence"/>
</dbReference>
<keyword evidence="2" id="KW-0812">Transmembrane</keyword>
<keyword evidence="2" id="KW-0472">Membrane</keyword>
<evidence type="ECO:0000256" key="1">
    <source>
        <dbReference type="SAM" id="MobiDB-lite"/>
    </source>
</evidence>
<feature type="compositionally biased region" description="Low complexity" evidence="1">
    <location>
        <begin position="8"/>
        <end position="37"/>
    </location>
</feature>
<evidence type="ECO:0000313" key="4">
    <source>
        <dbReference type="Proteomes" id="UP001324427"/>
    </source>
</evidence>
<sequence length="736" mass="79290">MAQSHSDVSPLSSPAQPSQPFPAATTPTSALLPTVSLDSTPGHTTVAAPGPIDQSHADPDSVDPLDAGIQTPPPQAQDPVVSLQPGHHVTVLPANKQSVNSAIVVTAASINSAADASQQQQTPPSTALPQQPHKRSFYRVLRAWIWELFACVFAILMVGVEVFLLAIFDGRNVETWHHSWQINSVFAFVTALLEAAVAFAVTACLGQLRWLWFQKGNQELRWMDKLTNARAAPGALTFVFSQGAWRHWATLGAALIVALLGTSVFTQEIIVQKTGTYNVDPTTDDCSVPISNNYYNNWQYGDQSGDEQPYIQMISAINSGFMQPASNGNADNVVNLVDCDTGNCTFAEYTSLAICSKCADISDTVVIPCNTTECSSSQRIHLPDDSLSLDTMNGYVNITSDTVYPDASVLSDIGPLIARYRGLGSVSFPQTQPNATECAIYWCVQTYNAEVLASSFIENISATWTNLTSSARTSYGDGNDIVLTPDHCYVNGTLYTVQNNTGDCVFGVDALSQRALQNYLVGDTNSTGFLTGGVESVDATATDASTRWLSSTLAANTLIAPCSGYENDCTSDFYGPFNSTIANMTYYMTNNLRKTTDTGPGYSYGTMSDSETHFHARWGWLAYPIAIVLISLLFVIVTIIKSKNHDPWKSSVVALMFHGFQDADRGTYTKLDDPAEMVKATRSWSVSLLDMNGTRTFVRSGSAEDEKLGPVREVLGRGVSHGGLATIQAFGGSGAS</sequence>
<comment type="caution">
    <text evidence="3">The sequence shown here is derived from an EMBL/GenBank/DDBJ whole genome shotgun (WGS) entry which is preliminary data.</text>
</comment>
<feature type="transmembrane region" description="Helical" evidence="2">
    <location>
        <begin position="248"/>
        <end position="266"/>
    </location>
</feature>
<protein>
    <submittedName>
        <fullName evidence="3">Uncharacterized protein</fullName>
    </submittedName>
</protein>
<reference evidence="3 4" key="1">
    <citation type="submission" date="2021-11" db="EMBL/GenBank/DDBJ databases">
        <title>Black yeast isolated from Biological Soil Crust.</title>
        <authorList>
            <person name="Kurbessoian T."/>
        </authorList>
    </citation>
    <scope>NUCLEOTIDE SEQUENCE [LARGE SCALE GENOMIC DNA]</scope>
    <source>
        <strain evidence="3 4">CCFEE 5522</strain>
    </source>
</reference>
<feature type="transmembrane region" description="Helical" evidence="2">
    <location>
        <begin position="144"/>
        <end position="168"/>
    </location>
</feature>
<keyword evidence="4" id="KW-1185">Reference proteome</keyword>
<keyword evidence="2" id="KW-1133">Transmembrane helix</keyword>
<proteinExistence type="predicted"/>
<evidence type="ECO:0000313" key="3">
    <source>
        <dbReference type="EMBL" id="KAK4548647.1"/>
    </source>
</evidence>
<feature type="region of interest" description="Disordered" evidence="1">
    <location>
        <begin position="1"/>
        <end position="81"/>
    </location>
</feature>
<dbReference type="PANTHER" id="PTHR35394:SF5">
    <property type="entry name" value="DUF3176 DOMAIN-CONTAINING PROTEIN"/>
    <property type="match status" value="1"/>
</dbReference>
<gene>
    <name evidence="3" type="ORF">LTR36_009558</name>
</gene>
<feature type="transmembrane region" description="Helical" evidence="2">
    <location>
        <begin position="618"/>
        <end position="640"/>
    </location>
</feature>
<organism evidence="3 4">
    <name type="scientific">Oleoguttula mirabilis</name>
    <dbReference type="NCBI Taxonomy" id="1507867"/>
    <lineage>
        <taxon>Eukaryota</taxon>
        <taxon>Fungi</taxon>
        <taxon>Dikarya</taxon>
        <taxon>Ascomycota</taxon>
        <taxon>Pezizomycotina</taxon>
        <taxon>Dothideomycetes</taxon>
        <taxon>Dothideomycetidae</taxon>
        <taxon>Mycosphaerellales</taxon>
        <taxon>Teratosphaeriaceae</taxon>
        <taxon>Oleoguttula</taxon>
    </lineage>
</organism>
<accession>A0AAV9JSK3</accession>
<dbReference type="AlphaFoldDB" id="A0AAV9JSK3"/>
<dbReference type="EMBL" id="JAVFHQ010000007">
    <property type="protein sequence ID" value="KAK4548647.1"/>
    <property type="molecule type" value="Genomic_DNA"/>
</dbReference>
<dbReference type="PANTHER" id="PTHR35394">
    <property type="entry name" value="DUF3176 DOMAIN-CONTAINING PROTEIN"/>
    <property type="match status" value="1"/>
</dbReference>
<dbReference type="InterPro" id="IPR021514">
    <property type="entry name" value="DUF3176"/>
</dbReference>